<dbReference type="EMBL" id="FWXT01000002">
    <property type="protein sequence ID" value="SMC87667.1"/>
    <property type="molecule type" value="Genomic_DNA"/>
</dbReference>
<dbReference type="Proteomes" id="UP000192756">
    <property type="component" value="Unassembled WGS sequence"/>
</dbReference>
<evidence type="ECO:0000313" key="3">
    <source>
        <dbReference type="Proteomes" id="UP000192756"/>
    </source>
</evidence>
<protein>
    <recommendedName>
        <fullName evidence="1">DUF2383 domain-containing protein</fullName>
    </recommendedName>
</protein>
<evidence type="ECO:0000313" key="2">
    <source>
        <dbReference type="EMBL" id="SMC87667.1"/>
    </source>
</evidence>
<reference evidence="3" key="1">
    <citation type="submission" date="2017-04" db="EMBL/GenBank/DDBJ databases">
        <authorList>
            <person name="Varghese N."/>
            <person name="Submissions S."/>
        </authorList>
    </citation>
    <scope>NUCLEOTIDE SEQUENCE [LARGE SCALE GENOMIC DNA]</scope>
    <source>
        <strain evidence="3">DSM 12126</strain>
    </source>
</reference>
<dbReference type="InterPro" id="IPR012347">
    <property type="entry name" value="Ferritin-like"/>
</dbReference>
<dbReference type="NCBIfam" id="TIGR02284">
    <property type="entry name" value="PA2169 family four-helix-bundle protein"/>
    <property type="match status" value="1"/>
</dbReference>
<dbReference type="STRING" id="151894.SAMN04488524_3136"/>
<dbReference type="Pfam" id="PF09537">
    <property type="entry name" value="DUF2383"/>
    <property type="match status" value="1"/>
</dbReference>
<proteinExistence type="predicted"/>
<name>A0A1W2CQY4_9SPHI</name>
<feature type="domain" description="DUF2383" evidence="1">
    <location>
        <begin position="7"/>
        <end position="116"/>
    </location>
</feature>
<dbReference type="Gene3D" id="1.20.1260.10">
    <property type="match status" value="1"/>
</dbReference>
<keyword evidence="3" id="KW-1185">Reference proteome</keyword>
<dbReference type="AlphaFoldDB" id="A0A1W2CQY4"/>
<sequence>MENNKEIISDLKGLVNIVNDGKEGYESASQTTESLELQDLFLKYSAQRAGYAMELKAHLARHGGESDNEEGGVLGVLHRAWIDIKQALSSKEDVAILSAIETGEKSAIEKYDEILDEETLHADHLELLQRQRTGILEALKEVETYRIRLEH</sequence>
<dbReference type="InterPro" id="IPR011971">
    <property type="entry name" value="CHP02284"/>
</dbReference>
<evidence type="ECO:0000259" key="1">
    <source>
        <dbReference type="Pfam" id="PF09537"/>
    </source>
</evidence>
<gene>
    <name evidence="2" type="ORF">SAMN04488524_3136</name>
</gene>
<organism evidence="2 3">
    <name type="scientific">Pedobacter africanus</name>
    <dbReference type="NCBI Taxonomy" id="151894"/>
    <lineage>
        <taxon>Bacteria</taxon>
        <taxon>Pseudomonadati</taxon>
        <taxon>Bacteroidota</taxon>
        <taxon>Sphingobacteriia</taxon>
        <taxon>Sphingobacteriales</taxon>
        <taxon>Sphingobacteriaceae</taxon>
        <taxon>Pedobacter</taxon>
    </lineage>
</organism>
<accession>A0A1W2CQY4</accession>
<dbReference type="OrthoDB" id="282393at2"/>
<dbReference type="RefSeq" id="WP_084239947.1">
    <property type="nucleotide sequence ID" value="NZ_FWXT01000002.1"/>
</dbReference>
<dbReference type="InterPro" id="IPR019052">
    <property type="entry name" value="DUF2383"/>
</dbReference>